<keyword evidence="2" id="KW-1185">Reference proteome</keyword>
<proteinExistence type="predicted"/>
<evidence type="ECO:0000313" key="2">
    <source>
        <dbReference type="Proteomes" id="UP000659124"/>
    </source>
</evidence>
<comment type="caution">
    <text evidence="1">The sequence shown here is derived from an EMBL/GenBank/DDBJ whole genome shotgun (WGS) entry which is preliminary data.</text>
</comment>
<accession>A0ABR7TSU9</accession>
<organism evidence="1 2">
    <name type="scientific">Chitinophaga qingshengii</name>
    <dbReference type="NCBI Taxonomy" id="1569794"/>
    <lineage>
        <taxon>Bacteria</taxon>
        <taxon>Pseudomonadati</taxon>
        <taxon>Bacteroidota</taxon>
        <taxon>Chitinophagia</taxon>
        <taxon>Chitinophagales</taxon>
        <taxon>Chitinophagaceae</taxon>
        <taxon>Chitinophaga</taxon>
    </lineage>
</organism>
<evidence type="ECO:0000313" key="1">
    <source>
        <dbReference type="EMBL" id="MBC9933527.1"/>
    </source>
</evidence>
<dbReference type="EMBL" id="JACVFC010000003">
    <property type="protein sequence ID" value="MBC9933527.1"/>
    <property type="molecule type" value="Genomic_DNA"/>
</dbReference>
<dbReference type="InterPro" id="IPR058238">
    <property type="entry name" value="Lant_leader_dom"/>
</dbReference>
<reference evidence="1 2" key="1">
    <citation type="submission" date="2020-09" db="EMBL/GenBank/DDBJ databases">
        <title>Genome sequences of type strains of Chitinophaga qingshengii and Chitinophaga varians.</title>
        <authorList>
            <person name="Kittiwongwattana C."/>
        </authorList>
    </citation>
    <scope>NUCLEOTIDE SEQUENCE [LARGE SCALE GENOMIC DNA]</scope>
    <source>
        <strain evidence="1 2">JCM 30026</strain>
    </source>
</reference>
<dbReference type="RefSeq" id="WP_188090621.1">
    <property type="nucleotide sequence ID" value="NZ_JACVFC010000003.1"/>
</dbReference>
<sequence length="66" mass="7425">MKKKKLHLPKLSLSKEVISNLSQERIVGGATVREFTCIQTCRNTCYCSLRLDGCVTADRTCRYAAD</sequence>
<gene>
    <name evidence="1" type="ORF">ICL07_24270</name>
</gene>
<name>A0ABR7TSU9_9BACT</name>
<protein>
    <submittedName>
        <fullName evidence="1">Class I lanthipeptide</fullName>
    </submittedName>
</protein>
<dbReference type="Proteomes" id="UP000659124">
    <property type="component" value="Unassembled WGS sequence"/>
</dbReference>
<dbReference type="NCBIfam" id="NF038153">
    <property type="entry name" value="lant_leader_L1a"/>
    <property type="match status" value="1"/>
</dbReference>